<evidence type="ECO:0000256" key="6">
    <source>
        <dbReference type="ARBA" id="ARBA00022927"/>
    </source>
</evidence>
<accession>A0AAD5XN94</accession>
<keyword evidence="9 10" id="KW-0472">Membrane</keyword>
<dbReference type="Pfam" id="PF00584">
    <property type="entry name" value="SecE"/>
    <property type="match status" value="1"/>
</dbReference>
<dbReference type="GO" id="GO:0005789">
    <property type="term" value="C:endoplasmic reticulum membrane"/>
    <property type="evidence" value="ECO:0007669"/>
    <property type="project" value="UniProtKB-SubCell"/>
</dbReference>
<dbReference type="Gene3D" id="1.20.5.820">
    <property type="entry name" value="Preprotein translocase SecE subunit"/>
    <property type="match status" value="1"/>
</dbReference>
<name>A0AAD5XN94_9FUNG</name>
<dbReference type="EMBL" id="JADGJQ010000070">
    <property type="protein sequence ID" value="KAJ3173456.1"/>
    <property type="molecule type" value="Genomic_DNA"/>
</dbReference>
<dbReference type="NCBIfam" id="TIGR00327">
    <property type="entry name" value="secE_euk_arch"/>
    <property type="match status" value="1"/>
</dbReference>
<dbReference type="InterPro" id="IPR008158">
    <property type="entry name" value="Translocase_Sec61-g"/>
</dbReference>
<keyword evidence="5" id="KW-0256">Endoplasmic reticulum</keyword>
<dbReference type="PANTHER" id="PTHR12309">
    <property type="entry name" value="SEC61 GAMMA SUBUNIT"/>
    <property type="match status" value="1"/>
</dbReference>
<proteinExistence type="inferred from homology"/>
<comment type="subcellular location">
    <subcellularLocation>
        <location evidence="1">Endoplasmic reticulum membrane</location>
        <topology evidence="1">Single-pass membrane protein</topology>
    </subcellularLocation>
</comment>
<dbReference type="HAMAP" id="MF_00422">
    <property type="entry name" value="SecE"/>
    <property type="match status" value="1"/>
</dbReference>
<organism evidence="11 12">
    <name type="scientific">Geranomyces variabilis</name>
    <dbReference type="NCBI Taxonomy" id="109894"/>
    <lineage>
        <taxon>Eukaryota</taxon>
        <taxon>Fungi</taxon>
        <taxon>Fungi incertae sedis</taxon>
        <taxon>Chytridiomycota</taxon>
        <taxon>Chytridiomycota incertae sedis</taxon>
        <taxon>Chytridiomycetes</taxon>
        <taxon>Spizellomycetales</taxon>
        <taxon>Powellomycetaceae</taxon>
        <taxon>Geranomyces</taxon>
    </lineage>
</organism>
<evidence type="ECO:0000256" key="4">
    <source>
        <dbReference type="ARBA" id="ARBA00022692"/>
    </source>
</evidence>
<evidence type="ECO:0000313" key="11">
    <source>
        <dbReference type="EMBL" id="KAJ3173456.1"/>
    </source>
</evidence>
<dbReference type="GO" id="GO:0006605">
    <property type="term" value="P:protein targeting"/>
    <property type="evidence" value="ECO:0007669"/>
    <property type="project" value="InterPro"/>
</dbReference>
<evidence type="ECO:0000256" key="1">
    <source>
        <dbReference type="ARBA" id="ARBA00004389"/>
    </source>
</evidence>
<dbReference type="FunFam" id="1.20.5.820:FF:000001">
    <property type="entry name" value="Transport protein Sec61 subunit gamma"/>
    <property type="match status" value="1"/>
</dbReference>
<keyword evidence="3" id="KW-0813">Transport</keyword>
<dbReference type="Proteomes" id="UP001212152">
    <property type="component" value="Unassembled WGS sequence"/>
</dbReference>
<dbReference type="GO" id="GO:0006886">
    <property type="term" value="P:intracellular protein transport"/>
    <property type="evidence" value="ECO:0007669"/>
    <property type="project" value="InterPro"/>
</dbReference>
<dbReference type="InterPro" id="IPR023391">
    <property type="entry name" value="Prot_translocase_SecE_dom_sf"/>
</dbReference>
<keyword evidence="8" id="KW-0811">Translocation</keyword>
<feature type="transmembrane region" description="Helical" evidence="10">
    <location>
        <begin position="43"/>
        <end position="64"/>
    </location>
</feature>
<evidence type="ECO:0000256" key="9">
    <source>
        <dbReference type="ARBA" id="ARBA00023136"/>
    </source>
</evidence>
<evidence type="ECO:0000256" key="10">
    <source>
        <dbReference type="SAM" id="Phobius"/>
    </source>
</evidence>
<dbReference type="SUPFAM" id="SSF103456">
    <property type="entry name" value="Preprotein translocase SecE subunit"/>
    <property type="match status" value="1"/>
</dbReference>
<reference evidence="11" key="1">
    <citation type="submission" date="2020-05" db="EMBL/GenBank/DDBJ databases">
        <title>Phylogenomic resolution of chytrid fungi.</title>
        <authorList>
            <person name="Stajich J.E."/>
            <person name="Amses K."/>
            <person name="Simmons R."/>
            <person name="Seto K."/>
            <person name="Myers J."/>
            <person name="Bonds A."/>
            <person name="Quandt C.A."/>
            <person name="Barry K."/>
            <person name="Liu P."/>
            <person name="Grigoriev I."/>
            <person name="Longcore J.E."/>
            <person name="James T.Y."/>
        </authorList>
    </citation>
    <scope>NUCLEOTIDE SEQUENCE</scope>
    <source>
        <strain evidence="11">JEL0379</strain>
    </source>
</reference>
<dbReference type="GO" id="GO:0008320">
    <property type="term" value="F:protein transmembrane transporter activity"/>
    <property type="evidence" value="ECO:0007669"/>
    <property type="project" value="InterPro"/>
</dbReference>
<keyword evidence="6" id="KW-0653">Protein transport</keyword>
<keyword evidence="12" id="KW-1185">Reference proteome</keyword>
<evidence type="ECO:0000313" key="12">
    <source>
        <dbReference type="Proteomes" id="UP001212152"/>
    </source>
</evidence>
<evidence type="ECO:0000256" key="3">
    <source>
        <dbReference type="ARBA" id="ARBA00022448"/>
    </source>
</evidence>
<evidence type="ECO:0000256" key="5">
    <source>
        <dbReference type="ARBA" id="ARBA00022824"/>
    </source>
</evidence>
<comment type="caution">
    <text evidence="11">The sequence shown here is derived from an EMBL/GenBank/DDBJ whole genome shotgun (WGS) entry which is preliminary data.</text>
</comment>
<evidence type="ECO:0000256" key="7">
    <source>
        <dbReference type="ARBA" id="ARBA00022989"/>
    </source>
</evidence>
<evidence type="ECO:0000256" key="2">
    <source>
        <dbReference type="ARBA" id="ARBA00008274"/>
    </source>
</evidence>
<evidence type="ECO:0000256" key="8">
    <source>
        <dbReference type="ARBA" id="ARBA00023010"/>
    </source>
</evidence>
<comment type="similarity">
    <text evidence="2">Belongs to the SecE/SEC61-gamma family.</text>
</comment>
<gene>
    <name evidence="11" type="primary">SSS1</name>
    <name evidence="11" type="ORF">HDU87_007617</name>
</gene>
<dbReference type="AlphaFoldDB" id="A0AAD5XN94"/>
<keyword evidence="7 10" id="KW-1133">Transmembrane helix</keyword>
<keyword evidence="4 10" id="KW-0812">Transmembrane</keyword>
<protein>
    <submittedName>
        <fullName evidence="11">Sec61p translocation complex subunit</fullName>
    </submittedName>
</protein>
<dbReference type="InterPro" id="IPR001901">
    <property type="entry name" value="Translocase_SecE/Sec61-g"/>
</dbReference>
<sequence length="79" mass="8699">MSDSPSSSGTNNTLVDLIDGPRQFMKDGVQLMTRCAKPDRKEFIQVTQAVSIGFLIMGFIGFFVKLVHIPINNIIVGRS</sequence>